<dbReference type="EMBL" id="AP012051">
    <property type="protein sequence ID" value="BAL80843.1"/>
    <property type="molecule type" value="Genomic_DNA"/>
</dbReference>
<dbReference type="PANTHER" id="PTHR31118">
    <property type="entry name" value="CYCLASE-LIKE PROTEIN 2"/>
    <property type="match status" value="1"/>
</dbReference>
<evidence type="ECO:0000313" key="2">
    <source>
        <dbReference type="Proteomes" id="UP000004793"/>
    </source>
</evidence>
<name>A0A7U6GED0_CALEA</name>
<dbReference type="SUPFAM" id="SSF102198">
    <property type="entry name" value="Putative cyclase"/>
    <property type="match status" value="1"/>
</dbReference>
<evidence type="ECO:0000313" key="1">
    <source>
        <dbReference type="EMBL" id="BAL80843.1"/>
    </source>
</evidence>
<dbReference type="RefSeq" id="WP_014453246.1">
    <property type="nucleotide sequence ID" value="NC_017096.1"/>
</dbReference>
<dbReference type="Gene3D" id="3.50.30.50">
    <property type="entry name" value="Putative cyclase"/>
    <property type="match status" value="1"/>
</dbReference>
<keyword evidence="2" id="KW-1185">Reference proteome</keyword>
<dbReference type="Pfam" id="PF04199">
    <property type="entry name" value="Cyclase"/>
    <property type="match status" value="1"/>
</dbReference>
<sequence>MTTEEFINLMTKEIKMYDLTQPLSVHTPPWPSYMPLGIQYFKRIAGADRGQGANGQIITSSNHVGTHMDGEIHFYGAGRAIGAVPLEEWVGPGVVVDISDEVGDYDLYTPEMLMKKADIRPGDILIINTGYHRYAWYEKEADEVRYMVKHPGPSPDFPDWALKMQFKWIGVDCGSADHPMNTILRNWHPKLFLEAEKKLKEKYGKSWDEMFPPEEFYQIMHLKLFPKGLVHAENLGGDIDKLSNKRVYVGAFNVKGIEMESAWTRIVAWAP</sequence>
<proteinExistence type="predicted"/>
<dbReference type="PANTHER" id="PTHR31118:SF12">
    <property type="entry name" value="CYCLASE-LIKE PROTEIN 2"/>
    <property type="match status" value="1"/>
</dbReference>
<dbReference type="KEGG" id="cex:CSE_07170"/>
<reference evidence="1 2" key="1">
    <citation type="submission" date="2011-01" db="EMBL/GenBank/DDBJ databases">
        <title>Whole genome sequence of Caldisericum exile AZM16c01.</title>
        <authorList>
            <person name="Narita-Yamada S."/>
            <person name="Kawakoshi A."/>
            <person name="Nakamura S."/>
            <person name="Sasagawa M."/>
            <person name="Fukada J."/>
            <person name="Sekine M."/>
            <person name="Kato Y."/>
            <person name="Fukai R."/>
            <person name="Sasaki K."/>
            <person name="Hanamaki A."/>
            <person name="Narita H."/>
            <person name="Konno Y."/>
            <person name="Mori K."/>
            <person name="Yamazaki S."/>
            <person name="Suzuki K."/>
            <person name="Fujita N."/>
        </authorList>
    </citation>
    <scope>NUCLEOTIDE SEQUENCE [LARGE SCALE GENOMIC DNA]</scope>
    <source>
        <strain evidence="2">DSM 21853 / NBRC 104410 / AZM16c01</strain>
    </source>
</reference>
<dbReference type="OrthoDB" id="9796085at2"/>
<dbReference type="AlphaFoldDB" id="A0A7U6GED0"/>
<dbReference type="InterPro" id="IPR007325">
    <property type="entry name" value="KFase/CYL"/>
</dbReference>
<dbReference type="InterPro" id="IPR037175">
    <property type="entry name" value="KFase_sf"/>
</dbReference>
<gene>
    <name evidence="1" type="ordered locus">CSE_07170</name>
</gene>
<accession>A0A7U6GED0</accession>
<organism evidence="1 2">
    <name type="scientific">Caldisericum exile (strain DSM 21853 / NBRC 104410 / AZM16c01)</name>
    <dbReference type="NCBI Taxonomy" id="511051"/>
    <lineage>
        <taxon>Bacteria</taxon>
        <taxon>Pseudomonadati</taxon>
        <taxon>Caldisericota/Cryosericota group</taxon>
        <taxon>Caldisericota</taxon>
        <taxon>Caldisericia</taxon>
        <taxon>Caldisericales</taxon>
        <taxon>Caldisericaceae</taxon>
        <taxon>Caldisericum</taxon>
    </lineage>
</organism>
<protein>
    <recommendedName>
        <fullName evidence="3">Cyclase family protein</fullName>
    </recommendedName>
</protein>
<evidence type="ECO:0008006" key="3">
    <source>
        <dbReference type="Google" id="ProtNLM"/>
    </source>
</evidence>
<dbReference type="Proteomes" id="UP000004793">
    <property type="component" value="Chromosome"/>
</dbReference>
<dbReference type="GO" id="GO:0019441">
    <property type="term" value="P:L-tryptophan catabolic process to kynurenine"/>
    <property type="evidence" value="ECO:0007669"/>
    <property type="project" value="InterPro"/>
</dbReference>
<dbReference type="GO" id="GO:0004061">
    <property type="term" value="F:arylformamidase activity"/>
    <property type="evidence" value="ECO:0007669"/>
    <property type="project" value="InterPro"/>
</dbReference>